<comment type="caution">
    <text evidence="1">The sequence shown here is derived from an EMBL/GenBank/DDBJ whole genome shotgun (WGS) entry which is preliminary data.</text>
</comment>
<gene>
    <name evidence="1" type="ORF">GGX14DRAFT_388069</name>
</gene>
<evidence type="ECO:0000313" key="2">
    <source>
        <dbReference type="Proteomes" id="UP001219525"/>
    </source>
</evidence>
<proteinExistence type="predicted"/>
<accession>A0AAD6VU52</accession>
<dbReference type="AlphaFoldDB" id="A0AAD6VU52"/>
<organism evidence="1 2">
    <name type="scientific">Mycena pura</name>
    <dbReference type="NCBI Taxonomy" id="153505"/>
    <lineage>
        <taxon>Eukaryota</taxon>
        <taxon>Fungi</taxon>
        <taxon>Dikarya</taxon>
        <taxon>Basidiomycota</taxon>
        <taxon>Agaricomycotina</taxon>
        <taxon>Agaricomycetes</taxon>
        <taxon>Agaricomycetidae</taxon>
        <taxon>Agaricales</taxon>
        <taxon>Marasmiineae</taxon>
        <taxon>Mycenaceae</taxon>
        <taxon>Mycena</taxon>
    </lineage>
</organism>
<dbReference type="Proteomes" id="UP001219525">
    <property type="component" value="Unassembled WGS sequence"/>
</dbReference>
<dbReference type="EMBL" id="JARJCW010000007">
    <property type="protein sequence ID" value="KAJ7222244.1"/>
    <property type="molecule type" value="Genomic_DNA"/>
</dbReference>
<evidence type="ECO:0008006" key="3">
    <source>
        <dbReference type="Google" id="ProtNLM"/>
    </source>
</evidence>
<protein>
    <recommendedName>
        <fullName evidence="3">F-box domain-containing protein</fullName>
    </recommendedName>
</protein>
<evidence type="ECO:0000313" key="1">
    <source>
        <dbReference type="EMBL" id="KAJ7222244.1"/>
    </source>
</evidence>
<sequence>MPVPQPDWLSLPVEIWLFLCARLRARDLAELCRTCSQLLLISRPILYRTLNLAAEKNRKPNEVVKYTFSLLARDRELAQSVRELTLNSSSSSKAYRNHWLVDLASMQNMTQVKRLTITDDISHAGVRTWTVGQLVQMLHDWNLDELRFPAPGAREFFLLCNNAQLIQLANAKRIILYLMFGHGLIIIMVNRLLPRLECMLTAASPSLTSLSLKAPPLHLVTLFKLRFPHLRSLAVMAHSPGLTSPDGFNAFISGHHQTLEELHLVYGTIEEQRLRGPQASAADAIVFNEGSVKLTDPDFLPNLRVLRAHQQTVEEMARARMRCLSKLNKLFIASELVISGTDERLRDIRRTLLCICSALVVYSRNWSRRLQNADRQNYHARRVKFPDEIAYSCLGFQSPGLDIRDEYPK</sequence>
<reference evidence="1" key="1">
    <citation type="submission" date="2023-03" db="EMBL/GenBank/DDBJ databases">
        <title>Massive genome expansion in bonnet fungi (Mycena s.s.) driven by repeated elements and novel gene families across ecological guilds.</title>
        <authorList>
            <consortium name="Lawrence Berkeley National Laboratory"/>
            <person name="Harder C.B."/>
            <person name="Miyauchi S."/>
            <person name="Viragh M."/>
            <person name="Kuo A."/>
            <person name="Thoen E."/>
            <person name="Andreopoulos B."/>
            <person name="Lu D."/>
            <person name="Skrede I."/>
            <person name="Drula E."/>
            <person name="Henrissat B."/>
            <person name="Morin E."/>
            <person name="Kohler A."/>
            <person name="Barry K."/>
            <person name="LaButti K."/>
            <person name="Morin E."/>
            <person name="Salamov A."/>
            <person name="Lipzen A."/>
            <person name="Mereny Z."/>
            <person name="Hegedus B."/>
            <person name="Baldrian P."/>
            <person name="Stursova M."/>
            <person name="Weitz H."/>
            <person name="Taylor A."/>
            <person name="Grigoriev I.V."/>
            <person name="Nagy L.G."/>
            <person name="Martin F."/>
            <person name="Kauserud H."/>
        </authorList>
    </citation>
    <scope>NUCLEOTIDE SEQUENCE</scope>
    <source>
        <strain evidence="1">9144</strain>
    </source>
</reference>
<name>A0AAD6VU52_9AGAR</name>
<keyword evidence="2" id="KW-1185">Reference proteome</keyword>